<sequence length="167" mass="18576">MQYRARWQDGTLRLLTNSPPDLAEGEVVIVTVERGRSMASHRHQFAWINDAWLNLPEHEAMQPYAETAETLRKHALIACGYHQTYTLDCGGNATAQRVKQALVTAEAGKHGYAIGRVRGPVVTIWTPESQSVRAMGGDRFRESKNAILDWIAAKLGVPPDELRSRAA</sequence>
<dbReference type="RefSeq" id="WP_310459119.1">
    <property type="nucleotide sequence ID" value="NZ_JAVKPH010000042.1"/>
</dbReference>
<organism evidence="1 2">
    <name type="scientific">Ruixingdingia sedimenti</name>
    <dbReference type="NCBI Taxonomy" id="3073604"/>
    <lineage>
        <taxon>Bacteria</taxon>
        <taxon>Pseudomonadati</taxon>
        <taxon>Pseudomonadota</taxon>
        <taxon>Alphaproteobacteria</taxon>
        <taxon>Rhodobacterales</taxon>
        <taxon>Paracoccaceae</taxon>
        <taxon>Ruixingdingia</taxon>
    </lineage>
</organism>
<evidence type="ECO:0000313" key="2">
    <source>
        <dbReference type="Proteomes" id="UP001247754"/>
    </source>
</evidence>
<dbReference type="EMBL" id="JAVKPH010000042">
    <property type="protein sequence ID" value="MDR5655006.1"/>
    <property type="molecule type" value="Genomic_DNA"/>
</dbReference>
<keyword evidence="2" id="KW-1185">Reference proteome</keyword>
<dbReference type="Proteomes" id="UP001247754">
    <property type="component" value="Unassembled WGS sequence"/>
</dbReference>
<reference evidence="1 2" key="1">
    <citation type="submission" date="2023-09" db="EMBL/GenBank/DDBJ databases">
        <title>Xinfangfangia sedmenti sp. nov., isolated the sedment.</title>
        <authorList>
            <person name="Xu L."/>
        </authorList>
    </citation>
    <scope>NUCLEOTIDE SEQUENCE [LARGE SCALE GENOMIC DNA]</scope>
    <source>
        <strain evidence="1 2">LG-4</strain>
    </source>
</reference>
<protein>
    <submittedName>
        <fullName evidence="1">Uncharacterized protein</fullName>
    </submittedName>
</protein>
<name>A0ABU1FDN5_9RHOB</name>
<comment type="caution">
    <text evidence="1">The sequence shown here is derived from an EMBL/GenBank/DDBJ whole genome shotgun (WGS) entry which is preliminary data.</text>
</comment>
<proteinExistence type="predicted"/>
<accession>A0ABU1FDN5</accession>
<gene>
    <name evidence="1" type="ORF">RGD00_20540</name>
</gene>
<evidence type="ECO:0000313" key="1">
    <source>
        <dbReference type="EMBL" id="MDR5655006.1"/>
    </source>
</evidence>